<dbReference type="STRING" id="1122206.SAMN02745753_03807"/>
<keyword evidence="2" id="KW-1185">Reference proteome</keyword>
<reference evidence="2" key="1">
    <citation type="submission" date="2016-11" db="EMBL/GenBank/DDBJ databases">
        <authorList>
            <person name="Varghese N."/>
            <person name="Submissions S."/>
        </authorList>
    </citation>
    <scope>NUCLEOTIDE SEQUENCE [LARGE SCALE GENOMIC DNA]</scope>
    <source>
        <strain evidence="2">DSM 16579</strain>
    </source>
</reference>
<accession>A0A1M5J8K5</accession>
<proteinExistence type="predicted"/>
<name>A0A1M5J8K5_9GAMM</name>
<protein>
    <recommendedName>
        <fullName evidence="3">Core-binding (CB) domain-containing protein</fullName>
    </recommendedName>
</protein>
<gene>
    <name evidence="1" type="ORF">SAMN02745753_03807</name>
</gene>
<dbReference type="AlphaFoldDB" id="A0A1M5J8K5"/>
<evidence type="ECO:0000313" key="1">
    <source>
        <dbReference type="EMBL" id="SHG36946.1"/>
    </source>
</evidence>
<evidence type="ECO:0008006" key="3">
    <source>
        <dbReference type="Google" id="ProtNLM"/>
    </source>
</evidence>
<dbReference type="Proteomes" id="UP000184517">
    <property type="component" value="Unassembled WGS sequence"/>
</dbReference>
<dbReference type="EMBL" id="FQVF01000020">
    <property type="protein sequence ID" value="SHG36946.1"/>
    <property type="molecule type" value="Genomic_DNA"/>
</dbReference>
<organism evidence="1 2">
    <name type="scientific">Marinomonas polaris DSM 16579</name>
    <dbReference type="NCBI Taxonomy" id="1122206"/>
    <lineage>
        <taxon>Bacteria</taxon>
        <taxon>Pseudomonadati</taxon>
        <taxon>Pseudomonadota</taxon>
        <taxon>Gammaproteobacteria</taxon>
        <taxon>Oceanospirillales</taxon>
        <taxon>Oceanospirillaceae</taxon>
        <taxon>Marinomonas</taxon>
    </lineage>
</organism>
<evidence type="ECO:0000313" key="2">
    <source>
        <dbReference type="Proteomes" id="UP000184517"/>
    </source>
</evidence>
<sequence>MEYRPEIIIHITDKITEVLKPEMTVLEFDIDNSCRTCDVGSWCYSVRSNARNPNHKSRSVAKESIVKDRLKYVERIIEGLRASTYNQATVYSHAGKIARFIDFADSKGMSLSNDKDWIESVYSYYEHLVLSTRLADGTEGSLKERSASAELSSTKKALAWALELTDNEVSLKIPHIKEGKSESLPGDDLERNQFVQVLLAIFERFTDILINEKPFPFVLDLSHWGFGKHVFSRSSHLSKASYTKSFVNDDAGIVSREEVRGRYTDWRECVGVMSVYDNWIKRLDKTNSLNTDLQRKSLYNSATYCYYLAFIGIVGTNNGVTSALRLSSCEKSEPINCKAPRGYSFTGLKVRAGNKTVYPTMGKEFYQFHKKYEKLRQWGEIEFDLDVQRVGFFRISGIGKCAPLNKVSIDTLKEWLIGHLPNVKWHTPRELRKGVSWSFWNLSNGDINTVAWKLQNDVKTTLKSYSNPPKIAGLKELSTFMNEMWNEAIDSSRSAKYIPVQINNGLHKTPAGHCNANDLSQAKRSEGFTDSAPEPNCSRSETCFFCRHYVLHADEEDIHLITSLKVLLPYAQKRAANEASYAIKFAPILYRIDEILEELIKQFPAKKSLVDDAMNKVKQGDLSKHWQSHFDLLADLEAYS</sequence>